<evidence type="ECO:0000259" key="13">
    <source>
        <dbReference type="PROSITE" id="PS51910"/>
    </source>
</evidence>
<evidence type="ECO:0000256" key="7">
    <source>
        <dbReference type="ARBA" id="ARBA00023295"/>
    </source>
</evidence>
<dbReference type="CDD" id="cd12215">
    <property type="entry name" value="ChiC_BD"/>
    <property type="match status" value="1"/>
</dbReference>
<evidence type="ECO:0000313" key="15">
    <source>
        <dbReference type="Proteomes" id="UP000054007"/>
    </source>
</evidence>
<keyword evidence="7 9" id="KW-0326">Glycosidase</keyword>
<dbReference type="GO" id="GO:0000272">
    <property type="term" value="P:polysaccharide catabolic process"/>
    <property type="evidence" value="ECO:0007669"/>
    <property type="project" value="UniProtKB-KW"/>
</dbReference>
<name>A0A0D7B6Z7_9AGAR</name>
<organism evidence="14 15">
    <name type="scientific">Cylindrobasidium torrendii FP15055 ss-10</name>
    <dbReference type="NCBI Taxonomy" id="1314674"/>
    <lineage>
        <taxon>Eukaryota</taxon>
        <taxon>Fungi</taxon>
        <taxon>Dikarya</taxon>
        <taxon>Basidiomycota</taxon>
        <taxon>Agaricomycotina</taxon>
        <taxon>Agaricomycetes</taxon>
        <taxon>Agaricomycetidae</taxon>
        <taxon>Agaricales</taxon>
        <taxon>Marasmiineae</taxon>
        <taxon>Physalacriaceae</taxon>
        <taxon>Cylindrobasidium</taxon>
    </lineage>
</organism>
<sequence>MLCNVHLLTALASLAPMVLAYDHSKNNNVVVYWGQNSYGAKHEGDPAHWQQQLSAYCADDTIDVIPIAFVTAYSSKGGLPELNLANICSAASGVFPGTNLANCQFMESQISACQAKGKLILISLGGATGNAVFTSNSQAETFATTMWDLFLGGSSKTRPFGKVVLDGVDLDIEGGSSVGYAAFARKYRSITNGKNKRYYLTAAPQCAFPDVYVGEAISSVAFDSIYIQFYNNACGNHVYGNKNAWNFGTWDNWAKRTSPNKDVKIYVGAPASDTAASYGYVNASTLSRIATETKSKYSSFGGVMFWDASQAFANGRIDRTVKSAMGGSIGNTGSTTAGPPTPTGGNCGGAPPWDKDTVYVGGQQCSYNGHLWSAGWWSQNDTPGQLNKNGDGAYVWKDQGACSGIVDAAALVHTDSYHIIDKADETDPVILAGTLTGPVIPPTEAPSPL</sequence>
<feature type="signal peptide" evidence="12">
    <location>
        <begin position="1"/>
        <end position="20"/>
    </location>
</feature>
<dbReference type="GO" id="GO:0008061">
    <property type="term" value="F:chitin binding"/>
    <property type="evidence" value="ECO:0007669"/>
    <property type="project" value="UniProtKB-KW"/>
</dbReference>
<keyword evidence="8" id="KW-0624">Polysaccharide degradation</keyword>
<evidence type="ECO:0000256" key="10">
    <source>
        <dbReference type="RuleBase" id="RU004453"/>
    </source>
</evidence>
<dbReference type="InterPro" id="IPR001223">
    <property type="entry name" value="Glyco_hydro18_cat"/>
</dbReference>
<dbReference type="SUPFAM" id="SSF51055">
    <property type="entry name" value="Carbohydrate binding domain"/>
    <property type="match status" value="1"/>
</dbReference>
<dbReference type="EMBL" id="KN880570">
    <property type="protein sequence ID" value="KIY65964.1"/>
    <property type="molecule type" value="Genomic_DNA"/>
</dbReference>
<protein>
    <recommendedName>
        <fullName evidence="2">chitinase</fullName>
        <ecNumber evidence="2">3.2.1.14</ecNumber>
    </recommendedName>
</protein>
<keyword evidence="15" id="KW-1185">Reference proteome</keyword>
<evidence type="ECO:0000313" key="14">
    <source>
        <dbReference type="EMBL" id="KIY65964.1"/>
    </source>
</evidence>
<accession>A0A0D7B6Z7</accession>
<dbReference type="Pfam" id="PF00704">
    <property type="entry name" value="Glyco_hydro_18"/>
    <property type="match status" value="1"/>
</dbReference>
<dbReference type="SUPFAM" id="SSF51445">
    <property type="entry name" value="(Trans)glycosidases"/>
    <property type="match status" value="1"/>
</dbReference>
<keyword evidence="6" id="KW-0119">Carbohydrate metabolism</keyword>
<keyword evidence="5" id="KW-0146">Chitin degradation</keyword>
<comment type="catalytic activity">
    <reaction evidence="1">
        <text>Random endo-hydrolysis of N-acetyl-beta-D-glucosaminide (1-&gt;4)-beta-linkages in chitin and chitodextrins.</text>
        <dbReference type="EC" id="3.2.1.14"/>
    </reaction>
</comment>
<gene>
    <name evidence="14" type="ORF">CYLTODRAFT_455802</name>
</gene>
<dbReference type="InterPro" id="IPR050542">
    <property type="entry name" value="Glycosyl_Hydrlase18_Chitinase"/>
</dbReference>
<dbReference type="OrthoDB" id="6020543at2759"/>
<reference evidence="14 15" key="1">
    <citation type="journal article" date="2015" name="Fungal Genet. Biol.">
        <title>Evolution of novel wood decay mechanisms in Agaricales revealed by the genome sequences of Fistulina hepatica and Cylindrobasidium torrendii.</title>
        <authorList>
            <person name="Floudas D."/>
            <person name="Held B.W."/>
            <person name="Riley R."/>
            <person name="Nagy L.G."/>
            <person name="Koehler G."/>
            <person name="Ransdell A.S."/>
            <person name="Younus H."/>
            <person name="Chow J."/>
            <person name="Chiniquy J."/>
            <person name="Lipzen A."/>
            <person name="Tritt A."/>
            <person name="Sun H."/>
            <person name="Haridas S."/>
            <person name="LaButti K."/>
            <person name="Ohm R.A."/>
            <person name="Kues U."/>
            <person name="Blanchette R.A."/>
            <person name="Grigoriev I.V."/>
            <person name="Minto R.E."/>
            <person name="Hibbett D.S."/>
        </authorList>
    </citation>
    <scope>NUCLEOTIDE SEQUENCE [LARGE SCALE GENOMIC DNA]</scope>
    <source>
        <strain evidence="14 15">FP15055 ss-10</strain>
    </source>
</reference>
<evidence type="ECO:0000256" key="3">
    <source>
        <dbReference type="ARBA" id="ARBA00022669"/>
    </source>
</evidence>
<keyword evidence="4 9" id="KW-0378">Hydrolase</keyword>
<keyword evidence="12" id="KW-0732">Signal</keyword>
<evidence type="ECO:0000256" key="1">
    <source>
        <dbReference type="ARBA" id="ARBA00000822"/>
    </source>
</evidence>
<dbReference type="GO" id="GO:0008843">
    <property type="term" value="F:endochitinase activity"/>
    <property type="evidence" value="ECO:0007669"/>
    <property type="project" value="UniProtKB-EC"/>
</dbReference>
<evidence type="ECO:0000256" key="5">
    <source>
        <dbReference type="ARBA" id="ARBA00023024"/>
    </source>
</evidence>
<dbReference type="Gene3D" id="3.20.20.80">
    <property type="entry name" value="Glycosidases"/>
    <property type="match status" value="1"/>
</dbReference>
<evidence type="ECO:0000256" key="8">
    <source>
        <dbReference type="ARBA" id="ARBA00023326"/>
    </source>
</evidence>
<dbReference type="InterPro" id="IPR001579">
    <property type="entry name" value="Glyco_hydro_18_chit_AS"/>
</dbReference>
<evidence type="ECO:0000256" key="11">
    <source>
        <dbReference type="SAM" id="MobiDB-lite"/>
    </source>
</evidence>
<keyword evidence="3" id="KW-0147">Chitin-binding</keyword>
<proteinExistence type="inferred from homology"/>
<evidence type="ECO:0000256" key="6">
    <source>
        <dbReference type="ARBA" id="ARBA00023277"/>
    </source>
</evidence>
<feature type="chain" id="PRO_5002316788" description="chitinase" evidence="12">
    <location>
        <begin position="21"/>
        <end position="449"/>
    </location>
</feature>
<evidence type="ECO:0000256" key="9">
    <source>
        <dbReference type="RuleBase" id="RU000489"/>
    </source>
</evidence>
<feature type="region of interest" description="Disordered" evidence="11">
    <location>
        <begin position="329"/>
        <end position="350"/>
    </location>
</feature>
<dbReference type="GO" id="GO:0030246">
    <property type="term" value="F:carbohydrate binding"/>
    <property type="evidence" value="ECO:0007669"/>
    <property type="project" value="InterPro"/>
</dbReference>
<feature type="domain" description="GH18" evidence="13">
    <location>
        <begin position="27"/>
        <end position="328"/>
    </location>
</feature>
<evidence type="ECO:0000256" key="12">
    <source>
        <dbReference type="SAM" id="SignalP"/>
    </source>
</evidence>
<dbReference type="SMART" id="SM00495">
    <property type="entry name" value="ChtBD3"/>
    <property type="match status" value="1"/>
</dbReference>
<dbReference type="CDD" id="cd02877">
    <property type="entry name" value="GH18_hevamine_XipI_class_III"/>
    <property type="match status" value="1"/>
</dbReference>
<dbReference type="PROSITE" id="PS51910">
    <property type="entry name" value="GH18_2"/>
    <property type="match status" value="1"/>
</dbReference>
<dbReference type="GO" id="GO:0006032">
    <property type="term" value="P:chitin catabolic process"/>
    <property type="evidence" value="ECO:0007669"/>
    <property type="project" value="UniProtKB-KW"/>
</dbReference>
<dbReference type="AlphaFoldDB" id="A0A0D7B6Z7"/>
<dbReference type="PANTHER" id="PTHR45708:SF49">
    <property type="entry name" value="ENDOCHITINASE"/>
    <property type="match status" value="1"/>
</dbReference>
<dbReference type="InterPro" id="IPR036573">
    <property type="entry name" value="CBM_sf_5/12"/>
</dbReference>
<dbReference type="Proteomes" id="UP000054007">
    <property type="component" value="Unassembled WGS sequence"/>
</dbReference>
<dbReference type="GO" id="GO:0005576">
    <property type="term" value="C:extracellular region"/>
    <property type="evidence" value="ECO:0007669"/>
    <property type="project" value="InterPro"/>
</dbReference>
<dbReference type="Gene3D" id="2.10.10.20">
    <property type="entry name" value="Carbohydrate-binding module superfamily 5/12"/>
    <property type="match status" value="1"/>
</dbReference>
<dbReference type="EC" id="3.2.1.14" evidence="2"/>
<comment type="similarity">
    <text evidence="10">Belongs to the glycosyl hydrolase 18 family.</text>
</comment>
<dbReference type="InterPro" id="IPR017853">
    <property type="entry name" value="GH"/>
</dbReference>
<dbReference type="InterPro" id="IPR045321">
    <property type="entry name" value="Cts1-like"/>
</dbReference>
<dbReference type="PANTHER" id="PTHR45708">
    <property type="entry name" value="ENDOCHITINASE"/>
    <property type="match status" value="1"/>
</dbReference>
<dbReference type="PROSITE" id="PS01095">
    <property type="entry name" value="GH18_1"/>
    <property type="match status" value="1"/>
</dbReference>
<dbReference type="InterPro" id="IPR003610">
    <property type="entry name" value="CBM5/12"/>
</dbReference>
<evidence type="ECO:0000256" key="4">
    <source>
        <dbReference type="ARBA" id="ARBA00022801"/>
    </source>
</evidence>
<evidence type="ECO:0000256" key="2">
    <source>
        <dbReference type="ARBA" id="ARBA00012729"/>
    </source>
</evidence>
<dbReference type="STRING" id="1314674.A0A0D7B6Z7"/>